<dbReference type="GO" id="GO:0006284">
    <property type="term" value="P:base-excision repair"/>
    <property type="evidence" value="ECO:0007669"/>
    <property type="project" value="TreeGrafter"/>
</dbReference>
<proteinExistence type="inferred from homology"/>
<organism evidence="7 8">
    <name type="scientific">Rubus argutus</name>
    <name type="common">Southern blackberry</name>
    <dbReference type="NCBI Taxonomy" id="59490"/>
    <lineage>
        <taxon>Eukaryota</taxon>
        <taxon>Viridiplantae</taxon>
        <taxon>Streptophyta</taxon>
        <taxon>Embryophyta</taxon>
        <taxon>Tracheophyta</taxon>
        <taxon>Spermatophyta</taxon>
        <taxon>Magnoliopsida</taxon>
        <taxon>eudicotyledons</taxon>
        <taxon>Gunneridae</taxon>
        <taxon>Pentapetalae</taxon>
        <taxon>rosids</taxon>
        <taxon>fabids</taxon>
        <taxon>Rosales</taxon>
        <taxon>Rosaceae</taxon>
        <taxon>Rosoideae</taxon>
        <taxon>Rosoideae incertae sedis</taxon>
        <taxon>Rubus</taxon>
    </lineage>
</organism>
<dbReference type="Pfam" id="PF03372">
    <property type="entry name" value="Exo_endo_phos"/>
    <property type="match status" value="1"/>
</dbReference>
<evidence type="ECO:0000256" key="4">
    <source>
        <dbReference type="ARBA" id="ARBA00022842"/>
    </source>
</evidence>
<accession>A0AAW1XPK0</accession>
<sequence>MRIVTWNVRGLGSRRKRSMVKSLLVGCGADIIILQETKKPEIDARLVSSIWGARFKDWVSIPAVGSSGGIVIIWNTRHVSVLESVVGLFSVSIKIQGVNETE</sequence>
<evidence type="ECO:0000259" key="6">
    <source>
        <dbReference type="Pfam" id="PF03372"/>
    </source>
</evidence>
<feature type="binding site" evidence="5">
    <location>
        <position position="36"/>
    </location>
    <ligand>
        <name>Mg(2+)</name>
        <dbReference type="ChEBI" id="CHEBI:18420"/>
        <label>1</label>
    </ligand>
</feature>
<dbReference type="Proteomes" id="UP001457282">
    <property type="component" value="Unassembled WGS sequence"/>
</dbReference>
<dbReference type="GO" id="GO:0008081">
    <property type="term" value="F:phosphoric diester hydrolase activity"/>
    <property type="evidence" value="ECO:0007669"/>
    <property type="project" value="TreeGrafter"/>
</dbReference>
<gene>
    <name evidence="7" type="ORF">M0R45_015011</name>
</gene>
<comment type="similarity">
    <text evidence="1">Belongs to the DNA repair enzymes AP/ExoA family.</text>
</comment>
<keyword evidence="8" id="KW-1185">Reference proteome</keyword>
<dbReference type="GO" id="GO:0003906">
    <property type="term" value="F:DNA-(apurinic or apyrimidinic site) endonuclease activity"/>
    <property type="evidence" value="ECO:0007669"/>
    <property type="project" value="TreeGrafter"/>
</dbReference>
<evidence type="ECO:0000313" key="7">
    <source>
        <dbReference type="EMBL" id="KAK9938261.1"/>
    </source>
</evidence>
<dbReference type="SUPFAM" id="SSF56219">
    <property type="entry name" value="DNase I-like"/>
    <property type="match status" value="1"/>
</dbReference>
<name>A0AAW1XPK0_RUBAR</name>
<comment type="cofactor">
    <cofactor evidence="5">
        <name>Mg(2+)</name>
        <dbReference type="ChEBI" id="CHEBI:18420"/>
    </cofactor>
    <cofactor evidence="5">
        <name>Mn(2+)</name>
        <dbReference type="ChEBI" id="CHEBI:29035"/>
    </cofactor>
    <text evidence="5">Probably binds two magnesium or manganese ions per subunit.</text>
</comment>
<dbReference type="EMBL" id="JBEDUW010000003">
    <property type="protein sequence ID" value="KAK9938261.1"/>
    <property type="molecule type" value="Genomic_DNA"/>
</dbReference>
<evidence type="ECO:0000256" key="1">
    <source>
        <dbReference type="ARBA" id="ARBA00007092"/>
    </source>
</evidence>
<dbReference type="InterPro" id="IPR036691">
    <property type="entry name" value="Endo/exonu/phosph_ase_sf"/>
</dbReference>
<keyword evidence="5" id="KW-0464">Manganese</keyword>
<protein>
    <recommendedName>
        <fullName evidence="6">Endonuclease/exonuclease/phosphatase domain-containing protein</fullName>
    </recommendedName>
</protein>
<keyword evidence="3" id="KW-0378">Hydrolase</keyword>
<reference evidence="7 8" key="1">
    <citation type="journal article" date="2023" name="G3 (Bethesda)">
        <title>A chromosome-length genome assembly and annotation of blackberry (Rubus argutus, cv. 'Hillquist').</title>
        <authorList>
            <person name="Bruna T."/>
            <person name="Aryal R."/>
            <person name="Dudchenko O."/>
            <person name="Sargent D.J."/>
            <person name="Mead D."/>
            <person name="Buti M."/>
            <person name="Cavallini A."/>
            <person name="Hytonen T."/>
            <person name="Andres J."/>
            <person name="Pham M."/>
            <person name="Weisz D."/>
            <person name="Mascagni F."/>
            <person name="Usai G."/>
            <person name="Natali L."/>
            <person name="Bassil N."/>
            <person name="Fernandez G.E."/>
            <person name="Lomsadze A."/>
            <person name="Armour M."/>
            <person name="Olukolu B."/>
            <person name="Poorten T."/>
            <person name="Britton C."/>
            <person name="Davik J."/>
            <person name="Ashrafi H."/>
            <person name="Aiden E.L."/>
            <person name="Borodovsky M."/>
            <person name="Worthington M."/>
        </authorList>
    </citation>
    <scope>NUCLEOTIDE SEQUENCE [LARGE SCALE GENOMIC DNA]</scope>
    <source>
        <strain evidence="7">PI 553951</strain>
    </source>
</reference>
<dbReference type="GO" id="GO:0046872">
    <property type="term" value="F:metal ion binding"/>
    <property type="evidence" value="ECO:0007669"/>
    <property type="project" value="UniProtKB-KW"/>
</dbReference>
<feature type="domain" description="Endonuclease/exonuclease/phosphatase" evidence="6">
    <location>
        <begin position="4"/>
        <end position="75"/>
    </location>
</feature>
<evidence type="ECO:0000256" key="3">
    <source>
        <dbReference type="ARBA" id="ARBA00022801"/>
    </source>
</evidence>
<dbReference type="PANTHER" id="PTHR22748">
    <property type="entry name" value="AP ENDONUCLEASE"/>
    <property type="match status" value="1"/>
</dbReference>
<feature type="binding site" evidence="5">
    <location>
        <position position="7"/>
    </location>
    <ligand>
        <name>Mg(2+)</name>
        <dbReference type="ChEBI" id="CHEBI:18420"/>
        <label>1</label>
    </ligand>
</feature>
<dbReference type="GO" id="GO:0005634">
    <property type="term" value="C:nucleus"/>
    <property type="evidence" value="ECO:0007669"/>
    <property type="project" value="TreeGrafter"/>
</dbReference>
<comment type="caution">
    <text evidence="7">The sequence shown here is derived from an EMBL/GenBank/DDBJ whole genome shotgun (WGS) entry which is preliminary data.</text>
</comment>
<dbReference type="GO" id="GO:0008311">
    <property type="term" value="F:double-stranded DNA 3'-5' DNA exonuclease activity"/>
    <property type="evidence" value="ECO:0007669"/>
    <property type="project" value="TreeGrafter"/>
</dbReference>
<keyword evidence="2 5" id="KW-0479">Metal-binding</keyword>
<evidence type="ECO:0000256" key="5">
    <source>
        <dbReference type="PIRSR" id="PIRSR604808-2"/>
    </source>
</evidence>
<dbReference type="AlphaFoldDB" id="A0AAW1XPK0"/>
<dbReference type="InterPro" id="IPR004808">
    <property type="entry name" value="AP_endonuc_1"/>
</dbReference>
<keyword evidence="4 5" id="KW-0460">Magnesium</keyword>
<dbReference type="InterPro" id="IPR005135">
    <property type="entry name" value="Endo/exonuclease/phosphatase"/>
</dbReference>
<evidence type="ECO:0000313" key="8">
    <source>
        <dbReference type="Proteomes" id="UP001457282"/>
    </source>
</evidence>
<dbReference type="Gene3D" id="3.60.10.10">
    <property type="entry name" value="Endonuclease/exonuclease/phosphatase"/>
    <property type="match status" value="1"/>
</dbReference>
<evidence type="ECO:0000256" key="2">
    <source>
        <dbReference type="ARBA" id="ARBA00022723"/>
    </source>
</evidence>
<dbReference type="PANTHER" id="PTHR22748:SF19">
    <property type="entry name" value="ENDONUCLEASE_EXONUCLEASE_PHOSPHATASE DOMAIN-CONTAINING PROTEIN"/>
    <property type="match status" value="1"/>
</dbReference>